<evidence type="ECO:0000256" key="8">
    <source>
        <dbReference type="PIRNR" id="PIRNR000094"/>
    </source>
</evidence>
<keyword evidence="5 8" id="KW-0560">Oxidoreductase</keyword>
<evidence type="ECO:0000256" key="10">
    <source>
        <dbReference type="PIRSR" id="PIRSR000094-3"/>
    </source>
</evidence>
<dbReference type="EMBL" id="JAEKNS010000142">
    <property type="protein sequence ID" value="MBJ7595950.1"/>
    <property type="molecule type" value="Genomic_DNA"/>
</dbReference>
<dbReference type="InterPro" id="IPR036291">
    <property type="entry name" value="NAD(P)-bd_dom_sf"/>
</dbReference>
<accession>A0A934K577</accession>
<evidence type="ECO:0000256" key="3">
    <source>
        <dbReference type="ARBA" id="ARBA00022516"/>
    </source>
</evidence>
<dbReference type="GO" id="GO:0006633">
    <property type="term" value="P:fatty acid biosynthetic process"/>
    <property type="evidence" value="ECO:0007669"/>
    <property type="project" value="UniProtKB-KW"/>
</dbReference>
<dbReference type="RefSeq" id="WP_337313528.1">
    <property type="nucleotide sequence ID" value="NZ_JAEKNS010000142.1"/>
</dbReference>
<feature type="binding site" evidence="10">
    <location>
        <begin position="32"/>
        <end position="33"/>
    </location>
    <ligand>
        <name>NAD(+)</name>
        <dbReference type="ChEBI" id="CHEBI:57540"/>
    </ligand>
</feature>
<dbReference type="Gene3D" id="3.40.50.720">
    <property type="entry name" value="NAD(P)-binding Rossmann-like Domain"/>
    <property type="match status" value="1"/>
</dbReference>
<keyword evidence="8 10" id="KW-0520">NAD</keyword>
<evidence type="ECO:0000313" key="12">
    <source>
        <dbReference type="Proteomes" id="UP000606991"/>
    </source>
</evidence>
<sequence>MVTNNSDAVSARASGVLAGKRILITGVLTPKSIAYSIADACQQHGADIVLTSFGRAMSLTERSAKRLEPHPDVLEMDVVDVDQVHGVAAAVRERWGSIDGVVHAIGFAPEDCLGGHFMETPWSSVATAMQVSSFSLKTLAAELVPLMPSTGGALVALTFDGTLAWPLYDWMGPAKAALEAIGRYLARDLGPRHVRVNTISAGPLETIAAKSIPGFRTLKDAWSGQAPLGWDATDAGPVADTAVFLLSDMARGISGEVIHVDGGYHSQGAPLLTSPEQPGEE</sequence>
<proteinExistence type="inferred from homology"/>
<evidence type="ECO:0000256" key="1">
    <source>
        <dbReference type="ARBA" id="ARBA00005189"/>
    </source>
</evidence>
<dbReference type="PANTHER" id="PTHR43159">
    <property type="entry name" value="ENOYL-[ACYL-CARRIER-PROTEIN] REDUCTASE"/>
    <property type="match status" value="1"/>
</dbReference>
<comment type="caution">
    <text evidence="11">The sequence shown here is derived from an EMBL/GenBank/DDBJ whole genome shotgun (WGS) entry which is preliminary data.</text>
</comment>
<feature type="binding site" evidence="10">
    <location>
        <position position="26"/>
    </location>
    <ligand>
        <name>NAD(+)</name>
        <dbReference type="ChEBI" id="CHEBI:57540"/>
    </ligand>
</feature>
<dbReference type="PIRSF" id="PIRSF000094">
    <property type="entry name" value="Enoyl-ACP_rdct"/>
    <property type="match status" value="1"/>
</dbReference>
<feature type="binding site" evidence="10">
    <location>
        <position position="105"/>
    </location>
    <ligand>
        <name>NAD(+)</name>
        <dbReference type="ChEBI" id="CHEBI:57540"/>
    </ligand>
</feature>
<dbReference type="Proteomes" id="UP000606991">
    <property type="component" value="Unassembled WGS sequence"/>
</dbReference>
<evidence type="ECO:0000256" key="4">
    <source>
        <dbReference type="ARBA" id="ARBA00022832"/>
    </source>
</evidence>
<dbReference type="InterPro" id="IPR002347">
    <property type="entry name" value="SDR_fam"/>
</dbReference>
<dbReference type="AlphaFoldDB" id="A0A934K577"/>
<evidence type="ECO:0000256" key="6">
    <source>
        <dbReference type="ARBA" id="ARBA00023098"/>
    </source>
</evidence>
<feature type="binding site" evidence="10">
    <location>
        <position position="175"/>
    </location>
    <ligand>
        <name>NAD(+)</name>
        <dbReference type="ChEBI" id="CHEBI:57540"/>
    </ligand>
</feature>
<dbReference type="EC" id="1.3.1.9" evidence="8"/>
<keyword evidence="7 8" id="KW-0275">Fatty acid biosynthesis</keyword>
<dbReference type="InterPro" id="IPR014358">
    <property type="entry name" value="Enoyl-ACP_Rdtase_NADH"/>
</dbReference>
<keyword evidence="4" id="KW-0276">Fatty acid metabolism</keyword>
<feature type="binding site" evidence="9">
    <location>
        <position position="108"/>
    </location>
    <ligand>
        <name>substrate</name>
    </ligand>
</feature>
<organism evidence="11 12">
    <name type="scientific">Candidatus Aeolococcus gillhamiae</name>
    <dbReference type="NCBI Taxonomy" id="3127015"/>
    <lineage>
        <taxon>Bacteria</taxon>
        <taxon>Bacillati</taxon>
        <taxon>Candidatus Dormiibacterota</taxon>
        <taxon>Candidatus Dormibacteria</taxon>
        <taxon>Candidatus Aeolococcales</taxon>
        <taxon>Candidatus Aeolococcaceae</taxon>
        <taxon>Candidatus Aeolococcus</taxon>
    </lineage>
</organism>
<evidence type="ECO:0000256" key="9">
    <source>
        <dbReference type="PIRSR" id="PIRSR000094-2"/>
    </source>
</evidence>
<protein>
    <recommendedName>
        <fullName evidence="8">Enoyl-[acyl-carrier-protein] reductase [NADH]</fullName>
        <ecNumber evidence="8">1.3.1.9</ecNumber>
    </recommendedName>
</protein>
<comment type="pathway">
    <text evidence="1">Lipid metabolism.</text>
</comment>
<evidence type="ECO:0000256" key="5">
    <source>
        <dbReference type="ARBA" id="ARBA00023002"/>
    </source>
</evidence>
<comment type="catalytic activity">
    <reaction evidence="8">
        <text>a 2,3-saturated acyl-[ACP] + NAD(+) = a (2E)-enoyl-[ACP] + NADH + H(+)</text>
        <dbReference type="Rhea" id="RHEA:10240"/>
        <dbReference type="Rhea" id="RHEA-COMP:9925"/>
        <dbReference type="Rhea" id="RHEA-COMP:9926"/>
        <dbReference type="ChEBI" id="CHEBI:15378"/>
        <dbReference type="ChEBI" id="CHEBI:57540"/>
        <dbReference type="ChEBI" id="CHEBI:57945"/>
        <dbReference type="ChEBI" id="CHEBI:78784"/>
        <dbReference type="ChEBI" id="CHEBI:78785"/>
        <dbReference type="EC" id="1.3.1.9"/>
    </reaction>
</comment>
<reference evidence="11 12" key="1">
    <citation type="submission" date="2020-10" db="EMBL/GenBank/DDBJ databases">
        <title>Ca. Dormibacterota MAGs.</title>
        <authorList>
            <person name="Montgomery K."/>
        </authorList>
    </citation>
    <scope>NUCLEOTIDE SEQUENCE [LARGE SCALE GENOMIC DNA]</scope>
    <source>
        <strain evidence="11">SC8812_S17_18</strain>
    </source>
</reference>
<feature type="binding site" evidence="10">
    <location>
        <begin position="77"/>
        <end position="78"/>
    </location>
    <ligand>
        <name>NAD(+)</name>
        <dbReference type="ChEBI" id="CHEBI:57540"/>
    </ligand>
</feature>
<gene>
    <name evidence="11" type="primary">fabI</name>
    <name evidence="11" type="ORF">JF886_14050</name>
</gene>
<dbReference type="GO" id="GO:0004318">
    <property type="term" value="F:enoyl-[acyl-carrier-protein] reductase (NADH) activity"/>
    <property type="evidence" value="ECO:0007669"/>
    <property type="project" value="UniProtKB-EC"/>
</dbReference>
<keyword evidence="6" id="KW-0443">Lipid metabolism</keyword>
<dbReference type="NCBIfam" id="NF005908">
    <property type="entry name" value="PRK07889.1"/>
    <property type="match status" value="1"/>
</dbReference>
<keyword evidence="3 8" id="KW-0444">Lipid biosynthesis</keyword>
<name>A0A934K577_9BACT</name>
<evidence type="ECO:0000313" key="11">
    <source>
        <dbReference type="EMBL" id="MBJ7595950.1"/>
    </source>
</evidence>
<comment type="similarity">
    <text evidence="2 8">Belongs to the short-chain dehydrogenases/reductases (SDR) family. FabI subfamily.</text>
</comment>
<evidence type="ECO:0000256" key="7">
    <source>
        <dbReference type="ARBA" id="ARBA00023160"/>
    </source>
</evidence>
<evidence type="ECO:0000256" key="2">
    <source>
        <dbReference type="ARBA" id="ARBA00009233"/>
    </source>
</evidence>
<dbReference type="SUPFAM" id="SSF51735">
    <property type="entry name" value="NAD(P)-binding Rossmann-fold domains"/>
    <property type="match status" value="1"/>
</dbReference>
<dbReference type="Pfam" id="PF13561">
    <property type="entry name" value="adh_short_C2"/>
    <property type="match status" value="1"/>
</dbReference>
<dbReference type="PANTHER" id="PTHR43159:SF2">
    <property type="entry name" value="ENOYL-[ACYL-CARRIER-PROTEIN] REDUCTASE [NADH], CHLOROPLASTIC"/>
    <property type="match status" value="1"/>
</dbReference>